<dbReference type="InterPro" id="IPR001845">
    <property type="entry name" value="HTH_ArsR_DNA-bd_dom"/>
</dbReference>
<dbReference type="SUPFAM" id="SSF46785">
    <property type="entry name" value="Winged helix' DNA-binding domain"/>
    <property type="match status" value="1"/>
</dbReference>
<evidence type="ECO:0000313" key="5">
    <source>
        <dbReference type="Proteomes" id="UP000003963"/>
    </source>
</evidence>
<comment type="similarity">
    <text evidence="1">Belongs to the ROK (NagC/XylR) family.</text>
</comment>
<dbReference type="InterPro" id="IPR011991">
    <property type="entry name" value="ArsR-like_HTH"/>
</dbReference>
<dbReference type="InterPro" id="IPR000835">
    <property type="entry name" value="HTH_MarR-typ"/>
</dbReference>
<evidence type="ECO:0000259" key="3">
    <source>
        <dbReference type="SMART" id="SM00418"/>
    </source>
</evidence>
<keyword evidence="5" id="KW-1185">Reference proteome</keyword>
<dbReference type="PANTHER" id="PTHR18964:SF149">
    <property type="entry name" value="BIFUNCTIONAL UDP-N-ACETYLGLUCOSAMINE 2-EPIMERASE_N-ACETYLMANNOSAMINE KINASE"/>
    <property type="match status" value="1"/>
</dbReference>
<dbReference type="InterPro" id="IPR036390">
    <property type="entry name" value="WH_DNA-bd_sf"/>
</dbReference>
<dbReference type="Proteomes" id="UP000003963">
    <property type="component" value="Unassembled WGS sequence"/>
</dbReference>
<dbReference type="SMART" id="SM00418">
    <property type="entry name" value="HTH_ARSR"/>
    <property type="match status" value="1"/>
</dbReference>
<protein>
    <submittedName>
        <fullName evidence="4">Putative ROK-family transcriptional regulatory protein</fullName>
    </submittedName>
</protein>
<dbReference type="STRING" id="457427.SSOG_05808"/>
<dbReference type="HOGENOM" id="CLU_036604_13_3_11"/>
<dbReference type="InterPro" id="IPR000600">
    <property type="entry name" value="ROK"/>
</dbReference>
<evidence type="ECO:0000313" key="4">
    <source>
        <dbReference type="EMBL" id="EFL26094.1"/>
    </source>
</evidence>
<dbReference type="Gene3D" id="3.30.420.40">
    <property type="match status" value="2"/>
</dbReference>
<name>D9WQD4_9ACTN</name>
<feature type="compositionally biased region" description="Low complexity" evidence="2">
    <location>
        <begin position="15"/>
        <end position="24"/>
    </location>
</feature>
<dbReference type="EMBL" id="GG657754">
    <property type="protein sequence ID" value="EFL26094.1"/>
    <property type="molecule type" value="Genomic_DNA"/>
</dbReference>
<organism evidence="4 5">
    <name type="scientific">Streptomyces himastatinicus ATCC 53653</name>
    <dbReference type="NCBI Taxonomy" id="457427"/>
    <lineage>
        <taxon>Bacteria</taxon>
        <taxon>Bacillati</taxon>
        <taxon>Actinomycetota</taxon>
        <taxon>Actinomycetes</taxon>
        <taxon>Kitasatosporales</taxon>
        <taxon>Streptomycetaceae</taxon>
        <taxon>Streptomyces</taxon>
        <taxon>Streptomyces violaceusniger group</taxon>
    </lineage>
</organism>
<sequence length="414" mass="42153">MRRGTTMAAPPPGNTTPNGTPGTPRVLRAMNDRAALDLLAAHGPLTRTRLGELTGLSKPTASQLLTRLESAGLVRPTGNVTGRPGPNAQLYEINPAAAHVAALAVDQEGISAAVADITGQVVGEHRVTAPTTDESLTGRTAELVAEAVDGALAAAGLDRTDLHGTVIGTPGALDPRTGTLRYAPHLPGWQSRALRDELAEVLHTPIVIENDVNLAAVAEQHHGTAQDFDDFALVWADEGVGAAIVLGGTLLRGATGGAGEIGYMPLPGAPLARGGPDAAAAPDGGGGFQKLVGCPAVVELAREHGIEAPTAAKALTAALRTPGAGDAVLTELARRLATGLASVVAVVDPELVVLSGEVAQAGGERLRELVETELTGLALPRPELRISDIEGDPILIGALRQAVADARNTVFDTA</sequence>
<feature type="region of interest" description="Disordered" evidence="2">
    <location>
        <begin position="1"/>
        <end position="24"/>
    </location>
</feature>
<proteinExistence type="inferred from homology"/>
<evidence type="ECO:0000256" key="2">
    <source>
        <dbReference type="SAM" id="MobiDB-lite"/>
    </source>
</evidence>
<dbReference type="GO" id="GO:0003700">
    <property type="term" value="F:DNA-binding transcription factor activity"/>
    <property type="evidence" value="ECO:0007669"/>
    <property type="project" value="InterPro"/>
</dbReference>
<reference evidence="4 5" key="1">
    <citation type="submission" date="2009-02" db="EMBL/GenBank/DDBJ databases">
        <title>Annotation of Streptomyces hygroscopicus strain ATCC 53653.</title>
        <authorList>
            <consortium name="The Broad Institute Genome Sequencing Platform"/>
            <consortium name="Broad Institute Microbial Sequencing Center"/>
            <person name="Fischbach M."/>
            <person name="Godfrey P."/>
            <person name="Ward D."/>
            <person name="Young S."/>
            <person name="Zeng Q."/>
            <person name="Koehrsen M."/>
            <person name="Alvarado L."/>
            <person name="Berlin A.M."/>
            <person name="Bochicchio J."/>
            <person name="Borenstein D."/>
            <person name="Chapman S.B."/>
            <person name="Chen Z."/>
            <person name="Engels R."/>
            <person name="Freedman E."/>
            <person name="Gellesch M."/>
            <person name="Goldberg J."/>
            <person name="Griggs A."/>
            <person name="Gujja S."/>
            <person name="Heilman E.R."/>
            <person name="Heiman D.I."/>
            <person name="Hepburn T.A."/>
            <person name="Howarth C."/>
            <person name="Jen D."/>
            <person name="Larson L."/>
            <person name="Lewis B."/>
            <person name="Mehta T."/>
            <person name="Park D."/>
            <person name="Pearson M."/>
            <person name="Richards J."/>
            <person name="Roberts A."/>
            <person name="Saif S."/>
            <person name="Shea T.D."/>
            <person name="Shenoy N."/>
            <person name="Sisk P."/>
            <person name="Stolte C."/>
            <person name="Sykes S.N."/>
            <person name="Thomson T."/>
            <person name="Walk T."/>
            <person name="White J."/>
            <person name="Yandava C."/>
            <person name="Straight P."/>
            <person name="Clardy J."/>
            <person name="Hung D."/>
            <person name="Kolter R."/>
            <person name="Mekalanos J."/>
            <person name="Walker S."/>
            <person name="Walsh C.T."/>
            <person name="Wieland-Brown L.C."/>
            <person name="Haas B."/>
            <person name="Nusbaum C."/>
            <person name="Birren B."/>
        </authorList>
    </citation>
    <scope>NUCLEOTIDE SEQUENCE [LARGE SCALE GENOMIC DNA]</scope>
    <source>
        <strain evidence="4 5">ATCC 53653</strain>
    </source>
</reference>
<dbReference type="InterPro" id="IPR036388">
    <property type="entry name" value="WH-like_DNA-bd_sf"/>
</dbReference>
<dbReference type="Pfam" id="PF00480">
    <property type="entry name" value="ROK"/>
    <property type="match status" value="1"/>
</dbReference>
<evidence type="ECO:0000256" key="1">
    <source>
        <dbReference type="ARBA" id="ARBA00006479"/>
    </source>
</evidence>
<dbReference type="InterPro" id="IPR043129">
    <property type="entry name" value="ATPase_NBD"/>
</dbReference>
<gene>
    <name evidence="4" type="ORF">SSOG_05808</name>
</gene>
<dbReference type="CDD" id="cd00090">
    <property type="entry name" value="HTH_ARSR"/>
    <property type="match status" value="1"/>
</dbReference>
<dbReference type="AlphaFoldDB" id="D9WQD4"/>
<dbReference type="CDD" id="cd23763">
    <property type="entry name" value="ASKHA_ATPase_ROK"/>
    <property type="match status" value="1"/>
</dbReference>
<dbReference type="Gene3D" id="1.10.10.10">
    <property type="entry name" value="Winged helix-like DNA-binding domain superfamily/Winged helix DNA-binding domain"/>
    <property type="match status" value="1"/>
</dbReference>
<dbReference type="Pfam" id="PF12802">
    <property type="entry name" value="MarR_2"/>
    <property type="match status" value="1"/>
</dbReference>
<dbReference type="SUPFAM" id="SSF53067">
    <property type="entry name" value="Actin-like ATPase domain"/>
    <property type="match status" value="1"/>
</dbReference>
<dbReference type="PANTHER" id="PTHR18964">
    <property type="entry name" value="ROK (REPRESSOR, ORF, KINASE) FAMILY"/>
    <property type="match status" value="1"/>
</dbReference>
<accession>D9WQD4</accession>
<feature type="domain" description="HTH arsR-type" evidence="3">
    <location>
        <begin position="25"/>
        <end position="106"/>
    </location>
</feature>